<evidence type="ECO:0000313" key="2">
    <source>
        <dbReference type="Proteomes" id="UP001172082"/>
    </source>
</evidence>
<gene>
    <name evidence="1" type="ORF">QQ008_01085</name>
</gene>
<dbReference type="EMBL" id="JAUJEA010000001">
    <property type="protein sequence ID" value="MDN5199924.1"/>
    <property type="molecule type" value="Genomic_DNA"/>
</dbReference>
<reference evidence="1" key="1">
    <citation type="submission" date="2023-06" db="EMBL/GenBank/DDBJ databases">
        <title>Genomic of Parafulvivirga corallium.</title>
        <authorList>
            <person name="Wang G."/>
        </authorList>
    </citation>
    <scope>NUCLEOTIDE SEQUENCE</scope>
    <source>
        <strain evidence="1">BMA10</strain>
    </source>
</reference>
<comment type="caution">
    <text evidence="1">The sequence shown here is derived from an EMBL/GenBank/DDBJ whole genome shotgun (WGS) entry which is preliminary data.</text>
</comment>
<proteinExistence type="predicted"/>
<sequence length="88" mass="10459">MFKTNLHHDWQQELQVKINSKRAKIREVFYASNLFSFDEEAFNYLSLKDQQKVICLRQELINLESQWKTSESKSVPREKVLQVVSKVG</sequence>
<name>A0ABT8KGU6_9BACT</name>
<keyword evidence="2" id="KW-1185">Reference proteome</keyword>
<protein>
    <submittedName>
        <fullName evidence="1">Uncharacterized protein</fullName>
    </submittedName>
</protein>
<organism evidence="1 2">
    <name type="scientific">Splendidivirga corallicola</name>
    <dbReference type="NCBI Taxonomy" id="3051826"/>
    <lineage>
        <taxon>Bacteria</taxon>
        <taxon>Pseudomonadati</taxon>
        <taxon>Bacteroidota</taxon>
        <taxon>Cytophagia</taxon>
        <taxon>Cytophagales</taxon>
        <taxon>Splendidivirgaceae</taxon>
        <taxon>Splendidivirga</taxon>
    </lineage>
</organism>
<dbReference type="Proteomes" id="UP001172082">
    <property type="component" value="Unassembled WGS sequence"/>
</dbReference>
<accession>A0ABT8KGU6</accession>
<evidence type="ECO:0000313" key="1">
    <source>
        <dbReference type="EMBL" id="MDN5199924.1"/>
    </source>
</evidence>